<dbReference type="AlphaFoldDB" id="A0A5J4SYQ5"/>
<evidence type="ECO:0000313" key="1">
    <source>
        <dbReference type="EMBL" id="KAA6350862.1"/>
    </source>
</evidence>
<organism evidence="1">
    <name type="scientific">termite gut metagenome</name>
    <dbReference type="NCBI Taxonomy" id="433724"/>
    <lineage>
        <taxon>unclassified sequences</taxon>
        <taxon>metagenomes</taxon>
        <taxon>organismal metagenomes</taxon>
    </lineage>
</organism>
<sequence>MKANFNSSDLSRYIHSKVDEWTEALLFACKEACIKMVARARQSGMYQDQTGALRSSIGYVLYHNGVEVSSSFESTGGEKGDEGAQTGLALARKKADEAGNKTIVAIVVAGMDYALYMESKGRDVLTGSTKQFADDLKEGMDEAICPTTYQ</sequence>
<gene>
    <name evidence="1" type="ORF">EZS27_001709</name>
</gene>
<dbReference type="EMBL" id="SNRY01000021">
    <property type="protein sequence ID" value="KAA6350862.1"/>
    <property type="molecule type" value="Genomic_DNA"/>
</dbReference>
<comment type="caution">
    <text evidence="1">The sequence shown here is derived from an EMBL/GenBank/DDBJ whole genome shotgun (WGS) entry which is preliminary data.</text>
</comment>
<name>A0A5J4SYQ5_9ZZZZ</name>
<reference evidence="1" key="1">
    <citation type="submission" date="2019-03" db="EMBL/GenBank/DDBJ databases">
        <title>Single cell metagenomics reveals metabolic interactions within the superorganism composed of flagellate Streblomastix strix and complex community of Bacteroidetes bacteria on its surface.</title>
        <authorList>
            <person name="Treitli S.C."/>
            <person name="Kolisko M."/>
            <person name="Husnik F."/>
            <person name="Keeling P."/>
            <person name="Hampl V."/>
        </authorList>
    </citation>
    <scope>NUCLEOTIDE SEQUENCE</scope>
    <source>
        <strain evidence="1">STM</strain>
    </source>
</reference>
<protein>
    <submittedName>
        <fullName evidence="1">Uncharacterized protein</fullName>
    </submittedName>
</protein>
<proteinExistence type="predicted"/>
<accession>A0A5J4SYQ5</accession>